<evidence type="ECO:0000313" key="3">
    <source>
        <dbReference type="Proteomes" id="UP000499080"/>
    </source>
</evidence>
<name>A0A4Y2VGG7_ARAVE</name>
<organism evidence="2 3">
    <name type="scientific">Araneus ventricosus</name>
    <name type="common">Orbweaver spider</name>
    <name type="synonym">Epeira ventricosa</name>
    <dbReference type="NCBI Taxonomy" id="182803"/>
    <lineage>
        <taxon>Eukaryota</taxon>
        <taxon>Metazoa</taxon>
        <taxon>Ecdysozoa</taxon>
        <taxon>Arthropoda</taxon>
        <taxon>Chelicerata</taxon>
        <taxon>Arachnida</taxon>
        <taxon>Araneae</taxon>
        <taxon>Araneomorphae</taxon>
        <taxon>Entelegynae</taxon>
        <taxon>Araneoidea</taxon>
        <taxon>Araneidae</taxon>
        <taxon>Araneus</taxon>
    </lineage>
</organism>
<sequence>MDLVVLNRGQDDEDNTELAPSRRKTSRNTNGREFGHCKDLAATGPIHGKSSMESGFRLRPTCPEVETLPPGQLQAPI</sequence>
<dbReference type="AlphaFoldDB" id="A0A4Y2VGG7"/>
<evidence type="ECO:0000313" key="2">
    <source>
        <dbReference type="EMBL" id="GBO23246.1"/>
    </source>
</evidence>
<dbReference type="Proteomes" id="UP000499080">
    <property type="component" value="Unassembled WGS sequence"/>
</dbReference>
<keyword evidence="3" id="KW-1185">Reference proteome</keyword>
<gene>
    <name evidence="2" type="ORF">AVEN_113765_1</name>
</gene>
<accession>A0A4Y2VGG7</accession>
<comment type="caution">
    <text evidence="2">The sequence shown here is derived from an EMBL/GenBank/DDBJ whole genome shotgun (WGS) entry which is preliminary data.</text>
</comment>
<evidence type="ECO:0000256" key="1">
    <source>
        <dbReference type="SAM" id="MobiDB-lite"/>
    </source>
</evidence>
<feature type="region of interest" description="Disordered" evidence="1">
    <location>
        <begin position="1"/>
        <end position="57"/>
    </location>
</feature>
<reference evidence="2 3" key="1">
    <citation type="journal article" date="2019" name="Sci. Rep.">
        <title>Orb-weaving spider Araneus ventricosus genome elucidates the spidroin gene catalogue.</title>
        <authorList>
            <person name="Kono N."/>
            <person name="Nakamura H."/>
            <person name="Ohtoshi R."/>
            <person name="Moran D.A.P."/>
            <person name="Shinohara A."/>
            <person name="Yoshida Y."/>
            <person name="Fujiwara M."/>
            <person name="Mori M."/>
            <person name="Tomita M."/>
            <person name="Arakawa K."/>
        </authorList>
    </citation>
    <scope>NUCLEOTIDE SEQUENCE [LARGE SCALE GENOMIC DNA]</scope>
</reference>
<dbReference type="EMBL" id="BGPR01046275">
    <property type="protein sequence ID" value="GBO23246.1"/>
    <property type="molecule type" value="Genomic_DNA"/>
</dbReference>
<protein>
    <submittedName>
        <fullName evidence="2">Uncharacterized protein</fullName>
    </submittedName>
</protein>
<proteinExistence type="predicted"/>